<accession>A0A1E1WM05</accession>
<sequence>MLEEVVKDYSAYFKLDVSSGFQTVQDVIDNMLTRLEELTSVLQMIKLKNGDCVIAVTEDISKYRSEITTLSKKVTTINEVITKLQSNVDIIEKQVERAEIDFGVNNDNKIKSLLKPFLMRSKTPDNIQPIIPPDKIKFQSVLHNFEDNQ</sequence>
<gene>
    <name evidence="2" type="ORF">g.13082</name>
    <name evidence="1" type="ORF">g.13084</name>
</gene>
<evidence type="ECO:0000313" key="1">
    <source>
        <dbReference type="EMBL" id="JAT80260.1"/>
    </source>
</evidence>
<name>A0A1E1WM05_PECGO</name>
<evidence type="ECO:0000313" key="2">
    <source>
        <dbReference type="EMBL" id="JAT87891.1"/>
    </source>
</evidence>
<dbReference type="EMBL" id="GDQN01003163">
    <property type="protein sequence ID" value="JAT87891.1"/>
    <property type="molecule type" value="Transcribed_RNA"/>
</dbReference>
<organism evidence="2">
    <name type="scientific">Pectinophora gossypiella</name>
    <name type="common">Cotton pink bollworm</name>
    <name type="synonym">Depressaria gossypiella</name>
    <dbReference type="NCBI Taxonomy" id="13191"/>
    <lineage>
        <taxon>Eukaryota</taxon>
        <taxon>Metazoa</taxon>
        <taxon>Ecdysozoa</taxon>
        <taxon>Arthropoda</taxon>
        <taxon>Hexapoda</taxon>
        <taxon>Insecta</taxon>
        <taxon>Pterygota</taxon>
        <taxon>Neoptera</taxon>
        <taxon>Endopterygota</taxon>
        <taxon>Lepidoptera</taxon>
        <taxon>Glossata</taxon>
        <taxon>Ditrysia</taxon>
        <taxon>Gelechioidea</taxon>
        <taxon>Gelechiidae</taxon>
        <taxon>Apatetrinae</taxon>
        <taxon>Pectinophora</taxon>
    </lineage>
</organism>
<dbReference type="AlphaFoldDB" id="A0A1E1WM05"/>
<proteinExistence type="predicted"/>
<protein>
    <recommendedName>
        <fullName evidence="3">Biogenesis of lysosome-related organelles complex 1 subunit 4</fullName>
    </recommendedName>
</protein>
<dbReference type="EMBL" id="GDQN01010794">
    <property type="protein sequence ID" value="JAT80260.1"/>
    <property type="molecule type" value="Transcribed_RNA"/>
</dbReference>
<dbReference type="Gene3D" id="1.20.5.300">
    <property type="match status" value="1"/>
</dbReference>
<reference evidence="2" key="1">
    <citation type="submission" date="2015-09" db="EMBL/GenBank/DDBJ databases">
        <title>De novo assembly of Pectinophora gossypiella (Pink Bollworm) gut transcriptome.</title>
        <authorList>
            <person name="Tassone E.E."/>
        </authorList>
    </citation>
    <scope>NUCLEOTIDE SEQUENCE</scope>
</reference>
<evidence type="ECO:0008006" key="3">
    <source>
        <dbReference type="Google" id="ProtNLM"/>
    </source>
</evidence>